<evidence type="ECO:0000256" key="6">
    <source>
        <dbReference type="ARBA" id="ARBA00022777"/>
    </source>
</evidence>
<dbReference type="SUPFAM" id="SSF47384">
    <property type="entry name" value="Homodimeric domain of signal transducing histidine kinase"/>
    <property type="match status" value="1"/>
</dbReference>
<dbReference type="Pfam" id="PF00072">
    <property type="entry name" value="Response_reg"/>
    <property type="match status" value="1"/>
</dbReference>
<feature type="domain" description="Histidine kinase" evidence="10">
    <location>
        <begin position="154"/>
        <end position="362"/>
    </location>
</feature>
<dbReference type="InterPro" id="IPR005467">
    <property type="entry name" value="His_kinase_dom"/>
</dbReference>
<dbReference type="Proteomes" id="UP001589896">
    <property type="component" value="Unassembled WGS sequence"/>
</dbReference>
<keyword evidence="13" id="KW-1185">Reference proteome</keyword>
<organism evidence="12 13">
    <name type="scientific">Lysobacter korlensis</name>
    <dbReference type="NCBI Taxonomy" id="553636"/>
    <lineage>
        <taxon>Bacteria</taxon>
        <taxon>Pseudomonadati</taxon>
        <taxon>Pseudomonadota</taxon>
        <taxon>Gammaproteobacteria</taxon>
        <taxon>Lysobacterales</taxon>
        <taxon>Lysobacteraceae</taxon>
        <taxon>Lysobacter</taxon>
    </lineage>
</organism>
<dbReference type="InterPro" id="IPR004358">
    <property type="entry name" value="Sig_transdc_His_kin-like_C"/>
</dbReference>
<gene>
    <name evidence="12" type="ORF">ACFFGH_17100</name>
</gene>
<accession>A0ABV6RRG8</accession>
<sequence>MTQPVAPVRIVWIEDSPEDVELFSSMLIDDGLDVTIDQVDDEAGLQRALSLAPELVISDVSLPGFSGELAFEIVKAQAPRTPFVYLSGAMGEDAAVLALHRGATDYVLKQNPLRLPAAVRRALTEGRAAQERDNVMAELLRVQRNDAIALVVAGLSHDLRNVLQPLVVLPHILRKSQEPAAALRAAAVIEESVRRGQDLVHAVICYARGDAAVDACCTAAEVLDGVRLLLTGTVPGHLQVQFDEELGDTSLRGASTQLQQCVLNLCLNSVQAMQDGQGSQLRVCASRCAEPDMARITVADDGGGMPEGIQARLFTPFFTTKQSGTGLGLLSCRQIMEQLGGRMEIDSGDHGTRVHLYVPFCPE</sequence>
<dbReference type="RefSeq" id="WP_386670455.1">
    <property type="nucleotide sequence ID" value="NZ_JBHLTG010000004.1"/>
</dbReference>
<dbReference type="InterPro" id="IPR003594">
    <property type="entry name" value="HATPase_dom"/>
</dbReference>
<evidence type="ECO:0000256" key="4">
    <source>
        <dbReference type="ARBA" id="ARBA00022679"/>
    </source>
</evidence>
<keyword evidence="5" id="KW-0547">Nucleotide-binding</keyword>
<evidence type="ECO:0000259" key="11">
    <source>
        <dbReference type="PROSITE" id="PS50110"/>
    </source>
</evidence>
<evidence type="ECO:0000256" key="8">
    <source>
        <dbReference type="ARBA" id="ARBA00023012"/>
    </source>
</evidence>
<dbReference type="InterPro" id="IPR036097">
    <property type="entry name" value="HisK_dim/P_sf"/>
</dbReference>
<proteinExistence type="predicted"/>
<name>A0ABV6RRG8_9GAMM</name>
<evidence type="ECO:0000256" key="1">
    <source>
        <dbReference type="ARBA" id="ARBA00000085"/>
    </source>
</evidence>
<dbReference type="EC" id="2.7.13.3" evidence="2"/>
<keyword evidence="7" id="KW-0067">ATP-binding</keyword>
<keyword evidence="6 12" id="KW-0418">Kinase</keyword>
<protein>
    <recommendedName>
        <fullName evidence="2">histidine kinase</fullName>
        <ecNumber evidence="2">2.7.13.3</ecNumber>
    </recommendedName>
</protein>
<dbReference type="PROSITE" id="PS50110">
    <property type="entry name" value="RESPONSE_REGULATORY"/>
    <property type="match status" value="1"/>
</dbReference>
<evidence type="ECO:0000313" key="12">
    <source>
        <dbReference type="EMBL" id="MFC0679556.1"/>
    </source>
</evidence>
<dbReference type="PROSITE" id="PS50109">
    <property type="entry name" value="HIS_KIN"/>
    <property type="match status" value="1"/>
</dbReference>
<keyword evidence="3 9" id="KW-0597">Phosphoprotein</keyword>
<keyword evidence="4" id="KW-0808">Transferase</keyword>
<dbReference type="PANTHER" id="PTHR43065">
    <property type="entry name" value="SENSOR HISTIDINE KINASE"/>
    <property type="match status" value="1"/>
</dbReference>
<evidence type="ECO:0000256" key="3">
    <source>
        <dbReference type="ARBA" id="ARBA00022553"/>
    </source>
</evidence>
<dbReference type="InterPro" id="IPR001789">
    <property type="entry name" value="Sig_transdc_resp-reg_receiver"/>
</dbReference>
<dbReference type="PRINTS" id="PR00344">
    <property type="entry name" value="BCTRLSENSOR"/>
</dbReference>
<evidence type="ECO:0000313" key="13">
    <source>
        <dbReference type="Proteomes" id="UP001589896"/>
    </source>
</evidence>
<dbReference type="InterPro" id="IPR011006">
    <property type="entry name" value="CheY-like_superfamily"/>
</dbReference>
<evidence type="ECO:0000256" key="5">
    <source>
        <dbReference type="ARBA" id="ARBA00022741"/>
    </source>
</evidence>
<dbReference type="Gene3D" id="3.40.50.2300">
    <property type="match status" value="1"/>
</dbReference>
<reference evidence="12 13" key="1">
    <citation type="submission" date="2024-09" db="EMBL/GenBank/DDBJ databases">
        <authorList>
            <person name="Sun Q."/>
            <person name="Mori K."/>
        </authorList>
    </citation>
    <scope>NUCLEOTIDE SEQUENCE [LARGE SCALE GENOMIC DNA]</scope>
    <source>
        <strain evidence="12 13">KCTC 23076</strain>
    </source>
</reference>
<comment type="catalytic activity">
    <reaction evidence="1">
        <text>ATP + protein L-histidine = ADP + protein N-phospho-L-histidine.</text>
        <dbReference type="EC" id="2.7.13.3"/>
    </reaction>
</comment>
<dbReference type="SMART" id="SM00448">
    <property type="entry name" value="REC"/>
    <property type="match status" value="1"/>
</dbReference>
<feature type="domain" description="Response regulatory" evidence="11">
    <location>
        <begin position="9"/>
        <end position="124"/>
    </location>
</feature>
<dbReference type="SUPFAM" id="SSF55874">
    <property type="entry name" value="ATPase domain of HSP90 chaperone/DNA topoisomerase II/histidine kinase"/>
    <property type="match status" value="1"/>
</dbReference>
<evidence type="ECO:0000256" key="2">
    <source>
        <dbReference type="ARBA" id="ARBA00012438"/>
    </source>
</evidence>
<dbReference type="SUPFAM" id="SSF52172">
    <property type="entry name" value="CheY-like"/>
    <property type="match status" value="1"/>
</dbReference>
<dbReference type="Gene3D" id="3.30.565.10">
    <property type="entry name" value="Histidine kinase-like ATPase, C-terminal domain"/>
    <property type="match status" value="1"/>
</dbReference>
<evidence type="ECO:0000256" key="9">
    <source>
        <dbReference type="PROSITE-ProRule" id="PRU00169"/>
    </source>
</evidence>
<dbReference type="Pfam" id="PF02518">
    <property type="entry name" value="HATPase_c"/>
    <property type="match status" value="1"/>
</dbReference>
<dbReference type="SMART" id="SM00387">
    <property type="entry name" value="HATPase_c"/>
    <property type="match status" value="1"/>
</dbReference>
<keyword evidence="8" id="KW-0902">Two-component regulatory system</keyword>
<evidence type="ECO:0000256" key="7">
    <source>
        <dbReference type="ARBA" id="ARBA00022840"/>
    </source>
</evidence>
<dbReference type="PANTHER" id="PTHR43065:SF10">
    <property type="entry name" value="PEROXIDE STRESS-ACTIVATED HISTIDINE KINASE MAK3"/>
    <property type="match status" value="1"/>
</dbReference>
<dbReference type="CDD" id="cd00156">
    <property type="entry name" value="REC"/>
    <property type="match status" value="1"/>
</dbReference>
<feature type="modified residue" description="4-aspartylphosphate" evidence="9">
    <location>
        <position position="59"/>
    </location>
</feature>
<dbReference type="GO" id="GO:0016301">
    <property type="term" value="F:kinase activity"/>
    <property type="evidence" value="ECO:0007669"/>
    <property type="project" value="UniProtKB-KW"/>
</dbReference>
<evidence type="ECO:0000259" key="10">
    <source>
        <dbReference type="PROSITE" id="PS50109"/>
    </source>
</evidence>
<comment type="caution">
    <text evidence="12">The sequence shown here is derived from an EMBL/GenBank/DDBJ whole genome shotgun (WGS) entry which is preliminary data.</text>
</comment>
<dbReference type="InterPro" id="IPR036890">
    <property type="entry name" value="HATPase_C_sf"/>
</dbReference>
<dbReference type="EMBL" id="JBHLTG010000004">
    <property type="protein sequence ID" value="MFC0679556.1"/>
    <property type="molecule type" value="Genomic_DNA"/>
</dbReference>